<dbReference type="AlphaFoldDB" id="A0A3M7P0V0"/>
<proteinExistence type="predicted"/>
<organism evidence="2 3">
    <name type="scientific">Brachionus plicatilis</name>
    <name type="common">Marine rotifer</name>
    <name type="synonym">Brachionus muelleri</name>
    <dbReference type="NCBI Taxonomy" id="10195"/>
    <lineage>
        <taxon>Eukaryota</taxon>
        <taxon>Metazoa</taxon>
        <taxon>Spiralia</taxon>
        <taxon>Gnathifera</taxon>
        <taxon>Rotifera</taxon>
        <taxon>Eurotatoria</taxon>
        <taxon>Monogononta</taxon>
        <taxon>Pseudotrocha</taxon>
        <taxon>Ploima</taxon>
        <taxon>Brachionidae</taxon>
        <taxon>Brachionus</taxon>
    </lineage>
</organism>
<feature type="transmembrane region" description="Helical" evidence="1">
    <location>
        <begin position="15"/>
        <end position="36"/>
    </location>
</feature>
<protein>
    <submittedName>
        <fullName evidence="2">Uncharacterized protein</fullName>
    </submittedName>
</protein>
<keyword evidence="1" id="KW-0812">Transmembrane</keyword>
<evidence type="ECO:0000256" key="1">
    <source>
        <dbReference type="SAM" id="Phobius"/>
    </source>
</evidence>
<keyword evidence="1" id="KW-1133">Transmembrane helix</keyword>
<keyword evidence="1" id="KW-0472">Membrane</keyword>
<gene>
    <name evidence="2" type="ORF">BpHYR1_007381</name>
</gene>
<comment type="caution">
    <text evidence="2">The sequence shown here is derived from an EMBL/GenBank/DDBJ whole genome shotgun (WGS) entry which is preliminary data.</text>
</comment>
<accession>A0A3M7P0V0</accession>
<evidence type="ECO:0000313" key="3">
    <source>
        <dbReference type="Proteomes" id="UP000276133"/>
    </source>
</evidence>
<dbReference type="Proteomes" id="UP000276133">
    <property type="component" value="Unassembled WGS sequence"/>
</dbReference>
<reference evidence="2 3" key="1">
    <citation type="journal article" date="2018" name="Sci. Rep.">
        <title>Genomic signatures of local adaptation to the degree of environmental predictability in rotifers.</title>
        <authorList>
            <person name="Franch-Gras L."/>
            <person name="Hahn C."/>
            <person name="Garcia-Roger E.M."/>
            <person name="Carmona M.J."/>
            <person name="Serra M."/>
            <person name="Gomez A."/>
        </authorList>
    </citation>
    <scope>NUCLEOTIDE SEQUENCE [LARGE SCALE GENOMIC DNA]</scope>
    <source>
        <strain evidence="2">HYR1</strain>
    </source>
</reference>
<name>A0A3M7P0V0_BRAPC</name>
<dbReference type="EMBL" id="REGN01014305">
    <property type="protein sequence ID" value="RMZ92798.1"/>
    <property type="molecule type" value="Genomic_DNA"/>
</dbReference>
<keyword evidence="3" id="KW-1185">Reference proteome</keyword>
<sequence>MVKQLNGAVLASTNHIISISAVSTTIGLSFFSLRILGLHNSFVFSPVIDVPNAHRAINRARHEFIVEFRMPAAIVEHSAVSFGLGHVYNVLVSSHTFKHVFSLSVNNSGLCTSRNYENGIASQVEADTFDVVGLAWLKGPVAPQGSVHS</sequence>
<evidence type="ECO:0000313" key="2">
    <source>
        <dbReference type="EMBL" id="RMZ92798.1"/>
    </source>
</evidence>